<gene>
    <name evidence="5" type="ORF">GQE99_00155</name>
</gene>
<keyword evidence="2" id="KW-0175">Coiled coil</keyword>
<dbReference type="RefSeq" id="WP_161349567.1">
    <property type="nucleotide sequence ID" value="NZ_WTUX01000002.1"/>
</dbReference>
<dbReference type="SUPFAM" id="SSF111369">
    <property type="entry name" value="HlyD-like secretion proteins"/>
    <property type="match status" value="1"/>
</dbReference>
<comment type="similarity">
    <text evidence="1">Belongs to the membrane fusion protein (MFP) (TC 8.A.1) family.</text>
</comment>
<evidence type="ECO:0000313" key="6">
    <source>
        <dbReference type="Proteomes" id="UP000467322"/>
    </source>
</evidence>
<dbReference type="PANTHER" id="PTHR30469:SF15">
    <property type="entry name" value="HLYD FAMILY OF SECRETION PROTEINS"/>
    <property type="match status" value="1"/>
</dbReference>
<feature type="domain" description="CusB-like beta-barrel" evidence="3">
    <location>
        <begin position="195"/>
        <end position="262"/>
    </location>
</feature>
<comment type="caution">
    <text evidence="5">The sequence shown here is derived from an EMBL/GenBank/DDBJ whole genome shotgun (WGS) entry which is preliminary data.</text>
</comment>
<proteinExistence type="inferred from homology"/>
<protein>
    <submittedName>
        <fullName evidence="5">Efflux RND transporter periplasmic adaptor subunit</fullName>
    </submittedName>
</protein>
<dbReference type="InterPro" id="IPR006143">
    <property type="entry name" value="RND_pump_MFP"/>
</dbReference>
<reference evidence="5 6" key="1">
    <citation type="submission" date="2019-12" db="EMBL/GenBank/DDBJ databases">
        <title>Maritimibacter sp. nov. sp. isolated from sea sand.</title>
        <authorList>
            <person name="Kim J."/>
            <person name="Jeong S.E."/>
            <person name="Jung H.S."/>
            <person name="Jeon C.O."/>
        </authorList>
    </citation>
    <scope>NUCLEOTIDE SEQUENCE [LARGE SCALE GENOMIC DNA]</scope>
    <source>
        <strain evidence="5 6">DP07</strain>
    </source>
</reference>
<dbReference type="Gene3D" id="2.40.30.170">
    <property type="match status" value="1"/>
</dbReference>
<dbReference type="NCBIfam" id="TIGR01730">
    <property type="entry name" value="RND_mfp"/>
    <property type="match status" value="1"/>
</dbReference>
<name>A0A845M1P2_9RHOB</name>
<dbReference type="Proteomes" id="UP000467322">
    <property type="component" value="Unassembled WGS sequence"/>
</dbReference>
<dbReference type="Pfam" id="PF25973">
    <property type="entry name" value="BSH_CzcB"/>
    <property type="match status" value="1"/>
</dbReference>
<dbReference type="GO" id="GO:1990281">
    <property type="term" value="C:efflux pump complex"/>
    <property type="evidence" value="ECO:0007669"/>
    <property type="project" value="TreeGrafter"/>
</dbReference>
<evidence type="ECO:0000313" key="5">
    <source>
        <dbReference type="EMBL" id="MZR11443.1"/>
    </source>
</evidence>
<evidence type="ECO:0000256" key="1">
    <source>
        <dbReference type="ARBA" id="ARBA00009477"/>
    </source>
</evidence>
<evidence type="ECO:0000256" key="2">
    <source>
        <dbReference type="SAM" id="Coils"/>
    </source>
</evidence>
<dbReference type="AlphaFoldDB" id="A0A845M1P2"/>
<dbReference type="EMBL" id="WTUX01000002">
    <property type="protein sequence ID" value="MZR11443.1"/>
    <property type="molecule type" value="Genomic_DNA"/>
</dbReference>
<feature type="coiled-coil region" evidence="2">
    <location>
        <begin position="115"/>
        <end position="149"/>
    </location>
</feature>
<dbReference type="InterPro" id="IPR058792">
    <property type="entry name" value="Beta-barrel_RND_2"/>
</dbReference>
<evidence type="ECO:0000259" key="3">
    <source>
        <dbReference type="Pfam" id="PF25954"/>
    </source>
</evidence>
<evidence type="ECO:0000259" key="4">
    <source>
        <dbReference type="Pfam" id="PF25973"/>
    </source>
</evidence>
<dbReference type="Pfam" id="PF25954">
    <property type="entry name" value="Beta-barrel_RND_2"/>
    <property type="match status" value="1"/>
</dbReference>
<accession>A0A845M1P2</accession>
<keyword evidence="6" id="KW-1185">Reference proteome</keyword>
<dbReference type="PANTHER" id="PTHR30469">
    <property type="entry name" value="MULTIDRUG RESISTANCE PROTEIN MDTA"/>
    <property type="match status" value="1"/>
</dbReference>
<dbReference type="Gene3D" id="2.40.50.100">
    <property type="match status" value="1"/>
</dbReference>
<organism evidence="5 6">
    <name type="scientific">Maritimibacter harenae</name>
    <dbReference type="NCBI Taxonomy" id="2606218"/>
    <lineage>
        <taxon>Bacteria</taxon>
        <taxon>Pseudomonadati</taxon>
        <taxon>Pseudomonadota</taxon>
        <taxon>Alphaproteobacteria</taxon>
        <taxon>Rhodobacterales</taxon>
        <taxon>Roseobacteraceae</taxon>
        <taxon>Maritimibacter</taxon>
    </lineage>
</organism>
<dbReference type="GO" id="GO:0015562">
    <property type="term" value="F:efflux transmembrane transporter activity"/>
    <property type="evidence" value="ECO:0007669"/>
    <property type="project" value="TreeGrafter"/>
</dbReference>
<dbReference type="InterPro" id="IPR058647">
    <property type="entry name" value="BSH_CzcB-like"/>
</dbReference>
<dbReference type="Gene3D" id="1.10.287.470">
    <property type="entry name" value="Helix hairpin bin"/>
    <property type="match status" value="1"/>
</dbReference>
<sequence length="266" mass="28814">MIDLRIPCLALCLASPVHAETYDCLMAPWRTVEVGTPAAGIIDTVEIDRGDRVEAGQVLALLDSEIEEATAAMARRRADSTTSVDLALAQFDFEAGNVDRARKLNERGVLPDQEMAQAEAAFEIARLRVTEAREERKAAEMELGRTEAILKRLVVRSPLNGVVMEVVGAAGEYVSQSDSVATVAMIDPIQVDAFLPLDLIGRIEEGDEVTVRPQAPIGGELTGTLDVIDEVADARSGTIRVRIRLENGAYRTLAGLNCSVEFDLRP</sequence>
<feature type="domain" description="CzcB-like barrel-sandwich hybrid" evidence="4">
    <location>
        <begin position="30"/>
        <end position="184"/>
    </location>
</feature>